<evidence type="ECO:0000256" key="4">
    <source>
        <dbReference type="ARBA" id="ARBA00011738"/>
    </source>
</evidence>
<dbReference type="NCBIfam" id="NF000648">
    <property type="entry name" value="PRK00026.1"/>
    <property type="match status" value="1"/>
</dbReference>
<evidence type="ECO:0000256" key="12">
    <source>
        <dbReference type="ARBA" id="ARBA00029736"/>
    </source>
</evidence>
<evidence type="ECO:0000256" key="11">
    <source>
        <dbReference type="ARBA" id="ARBA00022694"/>
    </source>
</evidence>
<dbReference type="EMBL" id="BARS01024444">
    <property type="protein sequence ID" value="GAG07971.1"/>
    <property type="molecule type" value="Genomic_DNA"/>
</dbReference>
<name>X0W5M9_9ZZZZ</name>
<evidence type="ECO:0000256" key="1">
    <source>
        <dbReference type="ARBA" id="ARBA00002634"/>
    </source>
</evidence>
<feature type="non-terminal residue" evidence="16">
    <location>
        <position position="204"/>
    </location>
</feature>
<dbReference type="InterPro" id="IPR029028">
    <property type="entry name" value="Alpha/beta_knot_MTases"/>
</dbReference>
<comment type="similarity">
    <text evidence="3">Belongs to the RNA methyltransferase TrmD family.</text>
</comment>
<dbReference type="EC" id="2.1.1.228" evidence="5"/>
<dbReference type="Gene3D" id="1.10.1270.20">
    <property type="entry name" value="tRNA(m1g37)methyltransferase, domain 2"/>
    <property type="match status" value="1"/>
</dbReference>
<gene>
    <name evidence="16" type="ORF">S01H1_38806</name>
</gene>
<proteinExistence type="inferred from homology"/>
<comment type="catalytic activity">
    <reaction evidence="14">
        <text>guanosine(37) in tRNA + S-adenosyl-L-methionine = N(1)-methylguanosine(37) in tRNA + S-adenosyl-L-homocysteine + H(+)</text>
        <dbReference type="Rhea" id="RHEA:36899"/>
        <dbReference type="Rhea" id="RHEA-COMP:10145"/>
        <dbReference type="Rhea" id="RHEA-COMP:10147"/>
        <dbReference type="ChEBI" id="CHEBI:15378"/>
        <dbReference type="ChEBI" id="CHEBI:57856"/>
        <dbReference type="ChEBI" id="CHEBI:59789"/>
        <dbReference type="ChEBI" id="CHEBI:73542"/>
        <dbReference type="ChEBI" id="CHEBI:74269"/>
        <dbReference type="EC" id="2.1.1.228"/>
    </reaction>
</comment>
<dbReference type="PANTHER" id="PTHR46417:SF1">
    <property type="entry name" value="TRNA (GUANINE-N(1)-)-METHYLTRANSFERASE"/>
    <property type="match status" value="1"/>
</dbReference>
<comment type="function">
    <text evidence="1">Specifically methylates guanosine-37 in various tRNAs.</text>
</comment>
<keyword evidence="9" id="KW-0808">Transferase</keyword>
<evidence type="ECO:0000256" key="10">
    <source>
        <dbReference type="ARBA" id="ARBA00022691"/>
    </source>
</evidence>
<dbReference type="InterPro" id="IPR016009">
    <property type="entry name" value="tRNA_MeTrfase_TRMD/TRM10"/>
</dbReference>
<evidence type="ECO:0000256" key="13">
    <source>
        <dbReference type="ARBA" id="ARBA00033392"/>
    </source>
</evidence>
<keyword evidence="11" id="KW-0819">tRNA processing</keyword>
<dbReference type="GO" id="GO:0052906">
    <property type="term" value="F:tRNA (guanine(37)-N1)-methyltransferase activity"/>
    <property type="evidence" value="ECO:0007669"/>
    <property type="project" value="UniProtKB-EC"/>
</dbReference>
<keyword evidence="8" id="KW-0489">Methyltransferase</keyword>
<comment type="subunit">
    <text evidence="4">Homodimer.</text>
</comment>
<reference evidence="16" key="1">
    <citation type="journal article" date="2014" name="Front. Microbiol.">
        <title>High frequency of phylogenetically diverse reductive dehalogenase-homologous genes in deep subseafloor sedimentary metagenomes.</title>
        <authorList>
            <person name="Kawai M."/>
            <person name="Futagami T."/>
            <person name="Toyoda A."/>
            <person name="Takaki Y."/>
            <person name="Nishi S."/>
            <person name="Hori S."/>
            <person name="Arai W."/>
            <person name="Tsubouchi T."/>
            <person name="Morono Y."/>
            <person name="Uchiyama I."/>
            <person name="Ito T."/>
            <person name="Fujiyama A."/>
            <person name="Inagaki F."/>
            <person name="Takami H."/>
        </authorList>
    </citation>
    <scope>NUCLEOTIDE SEQUENCE</scope>
    <source>
        <strain evidence="16">Expedition CK06-06</strain>
    </source>
</reference>
<evidence type="ECO:0000256" key="14">
    <source>
        <dbReference type="ARBA" id="ARBA00047783"/>
    </source>
</evidence>
<dbReference type="InterPro" id="IPR023148">
    <property type="entry name" value="tRNA_m1G_MeTrfase_C_sf"/>
</dbReference>
<evidence type="ECO:0000256" key="9">
    <source>
        <dbReference type="ARBA" id="ARBA00022679"/>
    </source>
</evidence>
<dbReference type="AlphaFoldDB" id="X0W5M9"/>
<dbReference type="NCBIfam" id="TIGR00088">
    <property type="entry name" value="trmD"/>
    <property type="match status" value="1"/>
</dbReference>
<dbReference type="InterPro" id="IPR002649">
    <property type="entry name" value="tRNA_m1G_MeTrfase_TrmD"/>
</dbReference>
<dbReference type="HAMAP" id="MF_00605">
    <property type="entry name" value="TrmD"/>
    <property type="match status" value="1"/>
</dbReference>
<evidence type="ECO:0000256" key="7">
    <source>
        <dbReference type="ARBA" id="ARBA00022490"/>
    </source>
</evidence>
<dbReference type="SUPFAM" id="SSF75217">
    <property type="entry name" value="alpha/beta knot"/>
    <property type="match status" value="1"/>
</dbReference>
<evidence type="ECO:0000256" key="8">
    <source>
        <dbReference type="ARBA" id="ARBA00022603"/>
    </source>
</evidence>
<comment type="caution">
    <text evidence="16">The sequence shown here is derived from an EMBL/GenBank/DDBJ whole genome shotgun (WGS) entry which is preliminary data.</text>
</comment>
<evidence type="ECO:0000256" key="6">
    <source>
        <dbReference type="ARBA" id="ARBA00014679"/>
    </source>
</evidence>
<keyword evidence="10" id="KW-0949">S-adenosyl-L-methionine</keyword>
<dbReference type="GO" id="GO:0005829">
    <property type="term" value="C:cytosol"/>
    <property type="evidence" value="ECO:0007669"/>
    <property type="project" value="TreeGrafter"/>
</dbReference>
<organism evidence="16">
    <name type="scientific">marine sediment metagenome</name>
    <dbReference type="NCBI Taxonomy" id="412755"/>
    <lineage>
        <taxon>unclassified sequences</taxon>
        <taxon>metagenomes</taxon>
        <taxon>ecological metagenomes</taxon>
    </lineage>
</organism>
<keyword evidence="7" id="KW-0963">Cytoplasm</keyword>
<evidence type="ECO:0000256" key="3">
    <source>
        <dbReference type="ARBA" id="ARBA00007630"/>
    </source>
</evidence>
<dbReference type="GO" id="GO:0002939">
    <property type="term" value="P:tRNA N1-guanine methylation"/>
    <property type="evidence" value="ECO:0007669"/>
    <property type="project" value="TreeGrafter"/>
</dbReference>
<dbReference type="Gene3D" id="3.40.1280.10">
    <property type="match status" value="1"/>
</dbReference>
<dbReference type="PIRSF" id="PIRSF000386">
    <property type="entry name" value="tRNA_mtase"/>
    <property type="match status" value="1"/>
</dbReference>
<evidence type="ECO:0000256" key="2">
    <source>
        <dbReference type="ARBA" id="ARBA00004496"/>
    </source>
</evidence>
<accession>X0W5M9</accession>
<feature type="domain" description="tRNA methyltransferase TRMD/TRM10-type" evidence="15">
    <location>
        <begin position="1"/>
        <end position="204"/>
    </location>
</feature>
<evidence type="ECO:0000259" key="15">
    <source>
        <dbReference type="Pfam" id="PF01746"/>
    </source>
</evidence>
<dbReference type="InterPro" id="IPR029026">
    <property type="entry name" value="tRNA_m1G_MTases_N"/>
</dbReference>
<protein>
    <recommendedName>
        <fullName evidence="6">tRNA (guanine-N(1)-)-methyltransferase</fullName>
        <ecNumber evidence="5">2.1.1.228</ecNumber>
    </recommendedName>
    <alternativeName>
        <fullName evidence="12">M1G-methyltransferase</fullName>
    </alternativeName>
    <alternativeName>
        <fullName evidence="13">tRNA [GM37] methyltransferase</fullName>
    </alternativeName>
</protein>
<evidence type="ECO:0000256" key="5">
    <source>
        <dbReference type="ARBA" id="ARBA00012807"/>
    </source>
</evidence>
<dbReference type="FunFam" id="3.40.1280.10:FF:000001">
    <property type="entry name" value="tRNA (guanine-N(1)-)-methyltransferase"/>
    <property type="match status" value="1"/>
</dbReference>
<comment type="subcellular location">
    <subcellularLocation>
        <location evidence="2">Cytoplasm</location>
    </subcellularLocation>
</comment>
<dbReference type="PANTHER" id="PTHR46417">
    <property type="entry name" value="TRNA (GUANINE-N(1)-)-METHYLTRANSFERASE"/>
    <property type="match status" value="1"/>
</dbReference>
<dbReference type="Pfam" id="PF01746">
    <property type="entry name" value="tRNA_m1G_MT"/>
    <property type="match status" value="1"/>
</dbReference>
<evidence type="ECO:0000313" key="16">
    <source>
        <dbReference type="EMBL" id="GAG07971.1"/>
    </source>
</evidence>
<sequence>MRFDILTIFSEILSGFLSAGILAQAQAKGLIDVRLHDLREFSCDPHRMVDDRPYGGGPGMVMQAEPFIRGIETITREVDGHTHVILLSSQGCLFRQADAVRWAGVDGLLLLCGRYEGVDERVTSFVDEEISIGNYVLAGGETAAAVVIEAVARMIPGVVGKLASVEKDSFFNKDHLGPPQYTRPSVIRGLSVPEVLLSGDHARI</sequence>